<name>A0ABU2H5T2_9ACTN</name>
<evidence type="ECO:0000313" key="5">
    <source>
        <dbReference type="Proteomes" id="UP001250214"/>
    </source>
</evidence>
<feature type="chain" id="PRO_5046746106" evidence="2">
    <location>
        <begin position="38"/>
        <end position="333"/>
    </location>
</feature>
<dbReference type="PANTHER" id="PTHR30535:SF7">
    <property type="entry name" value="IRON(III) DICITRATE-BINDING PROTEIN"/>
    <property type="match status" value="1"/>
</dbReference>
<keyword evidence="2" id="KW-0732">Signal</keyword>
<feature type="signal peptide" evidence="2">
    <location>
        <begin position="1"/>
        <end position="37"/>
    </location>
</feature>
<dbReference type="SUPFAM" id="SSF53807">
    <property type="entry name" value="Helical backbone' metal receptor"/>
    <property type="match status" value="1"/>
</dbReference>
<dbReference type="PROSITE" id="PS51318">
    <property type="entry name" value="TAT"/>
    <property type="match status" value="1"/>
</dbReference>
<dbReference type="InterPro" id="IPR006311">
    <property type="entry name" value="TAT_signal"/>
</dbReference>
<dbReference type="PANTHER" id="PTHR30535">
    <property type="entry name" value="VITAMIN B12-BINDING PROTEIN"/>
    <property type="match status" value="1"/>
</dbReference>
<reference evidence="5" key="1">
    <citation type="submission" date="2023-07" db="EMBL/GenBank/DDBJ databases">
        <title>Novel species in the genus Lipingzhangella isolated from Sambhar Salt Lake.</title>
        <authorList>
            <person name="Jiya N."/>
            <person name="Kajale S."/>
            <person name="Sharma A."/>
        </authorList>
    </citation>
    <scope>NUCLEOTIDE SEQUENCE [LARGE SCALE GENOMIC DNA]</scope>
    <source>
        <strain evidence="5">LS1_29</strain>
    </source>
</reference>
<proteinExistence type="inferred from homology"/>
<protein>
    <submittedName>
        <fullName evidence="4">ABC transporter substrate-binding protein</fullName>
    </submittedName>
</protein>
<gene>
    <name evidence="4" type="ORF">RIF23_10155</name>
</gene>
<sequence length="333" mass="35424">MPNPRTPDPRRGRRSTLTAAGTALALAAVVGCGGADATGDTEEDTAGGGEQLEIENCGETYTYTETPQRVVTTGVMAAEMMLALGLEDHIAGTVGATEIDEEYAEEFEELHVIAEDSFPPPSREVVYEADPDMVLSTYPDEYGEDALGDRGELAEDGVNSYLFAGNCGDGHEATMADTYTDLENLGEIFEVSDRAAELTEEMQDQIAAVEPAEGDPDVFILGGGTDQPATVSAHNLVDALVTEAGGTNIFPEVTSYSEVSWEEVVDRNPDVILIEDQMFEPADDAIDYMTSSDALSDVTAVAEEHFVVVGVNDVQPGTRMADTYAEIAAGLEQ</sequence>
<dbReference type="PROSITE" id="PS50983">
    <property type="entry name" value="FE_B12_PBP"/>
    <property type="match status" value="1"/>
</dbReference>
<dbReference type="PROSITE" id="PS51257">
    <property type="entry name" value="PROKAR_LIPOPROTEIN"/>
    <property type="match status" value="1"/>
</dbReference>
<comment type="caution">
    <text evidence="4">The sequence shown here is derived from an EMBL/GenBank/DDBJ whole genome shotgun (WGS) entry which is preliminary data.</text>
</comment>
<dbReference type="Proteomes" id="UP001250214">
    <property type="component" value="Unassembled WGS sequence"/>
</dbReference>
<dbReference type="InterPro" id="IPR002491">
    <property type="entry name" value="ABC_transptr_periplasmic_BD"/>
</dbReference>
<dbReference type="Pfam" id="PF01497">
    <property type="entry name" value="Peripla_BP_2"/>
    <property type="match status" value="1"/>
</dbReference>
<accession>A0ABU2H5T2</accession>
<dbReference type="Gene3D" id="3.40.50.1980">
    <property type="entry name" value="Nitrogenase molybdenum iron protein domain"/>
    <property type="match status" value="2"/>
</dbReference>
<evidence type="ECO:0000313" key="4">
    <source>
        <dbReference type="EMBL" id="MDS1270661.1"/>
    </source>
</evidence>
<dbReference type="EMBL" id="JAVLVT010000004">
    <property type="protein sequence ID" value="MDS1270661.1"/>
    <property type="molecule type" value="Genomic_DNA"/>
</dbReference>
<organism evidence="4 5">
    <name type="scientific">Lipingzhangella rawalii</name>
    <dbReference type="NCBI Taxonomy" id="2055835"/>
    <lineage>
        <taxon>Bacteria</taxon>
        <taxon>Bacillati</taxon>
        <taxon>Actinomycetota</taxon>
        <taxon>Actinomycetes</taxon>
        <taxon>Streptosporangiales</taxon>
        <taxon>Nocardiopsidaceae</taxon>
        <taxon>Lipingzhangella</taxon>
    </lineage>
</organism>
<feature type="domain" description="Fe/B12 periplasmic-binding" evidence="3">
    <location>
        <begin position="69"/>
        <end position="333"/>
    </location>
</feature>
<evidence type="ECO:0000256" key="2">
    <source>
        <dbReference type="SAM" id="SignalP"/>
    </source>
</evidence>
<dbReference type="RefSeq" id="WP_310912213.1">
    <property type="nucleotide sequence ID" value="NZ_JAVLVT010000004.1"/>
</dbReference>
<dbReference type="InterPro" id="IPR050902">
    <property type="entry name" value="ABC_Transporter_SBP"/>
</dbReference>
<keyword evidence="5" id="KW-1185">Reference proteome</keyword>
<evidence type="ECO:0000256" key="1">
    <source>
        <dbReference type="ARBA" id="ARBA00008814"/>
    </source>
</evidence>
<evidence type="ECO:0000259" key="3">
    <source>
        <dbReference type="PROSITE" id="PS50983"/>
    </source>
</evidence>
<comment type="similarity">
    <text evidence="1">Belongs to the bacterial solute-binding protein 8 family.</text>
</comment>